<gene>
    <name evidence="1" type="ORF">COLO4_32734</name>
</gene>
<reference evidence="2" key="1">
    <citation type="submission" date="2013-09" db="EMBL/GenBank/DDBJ databases">
        <title>Corchorus olitorius genome sequencing.</title>
        <authorList>
            <person name="Alam M."/>
            <person name="Haque M.S."/>
            <person name="Islam M.S."/>
            <person name="Emdad E.M."/>
            <person name="Islam M.M."/>
            <person name="Ahmed B."/>
            <person name="Halim A."/>
            <person name="Hossen Q.M.M."/>
            <person name="Hossain M.Z."/>
            <person name="Ahmed R."/>
            <person name="Khan M.M."/>
            <person name="Islam R."/>
            <person name="Rashid M.M."/>
            <person name="Khan S.A."/>
            <person name="Rahman M.S."/>
            <person name="Alam M."/>
            <person name="Yahiya A.S."/>
            <person name="Khan M.S."/>
            <person name="Azam M.S."/>
            <person name="Haque T."/>
            <person name="Lashkar M.Z.H."/>
            <person name="Akhand A.I."/>
            <person name="Morshed G."/>
            <person name="Roy S."/>
            <person name="Uddin K.S."/>
            <person name="Rabeya T."/>
            <person name="Hossain A.S."/>
            <person name="Chowdhury A."/>
            <person name="Snigdha A.R."/>
            <person name="Mortoza M.S."/>
            <person name="Matin S.A."/>
            <person name="Hoque S.M.E."/>
            <person name="Islam M.K."/>
            <person name="Roy D.K."/>
            <person name="Haider R."/>
            <person name="Moosa M.M."/>
            <person name="Elias S.M."/>
            <person name="Hasan A.M."/>
            <person name="Jahan S."/>
            <person name="Shafiuddin M."/>
            <person name="Mahmood N."/>
            <person name="Shommy N.S."/>
        </authorList>
    </citation>
    <scope>NUCLEOTIDE SEQUENCE [LARGE SCALE GENOMIC DNA]</scope>
    <source>
        <strain evidence="2">cv. O-4</strain>
    </source>
</reference>
<name>A0A1R3GY87_9ROSI</name>
<protein>
    <submittedName>
        <fullName evidence="1">Uncharacterized protein</fullName>
    </submittedName>
</protein>
<dbReference type="EMBL" id="AWUE01021191">
    <property type="protein sequence ID" value="OMO63075.1"/>
    <property type="molecule type" value="Genomic_DNA"/>
</dbReference>
<dbReference type="Proteomes" id="UP000187203">
    <property type="component" value="Unassembled WGS sequence"/>
</dbReference>
<organism evidence="1 2">
    <name type="scientific">Corchorus olitorius</name>
    <dbReference type="NCBI Taxonomy" id="93759"/>
    <lineage>
        <taxon>Eukaryota</taxon>
        <taxon>Viridiplantae</taxon>
        <taxon>Streptophyta</taxon>
        <taxon>Embryophyta</taxon>
        <taxon>Tracheophyta</taxon>
        <taxon>Spermatophyta</taxon>
        <taxon>Magnoliopsida</taxon>
        <taxon>eudicotyledons</taxon>
        <taxon>Gunneridae</taxon>
        <taxon>Pentapetalae</taxon>
        <taxon>rosids</taxon>
        <taxon>malvids</taxon>
        <taxon>Malvales</taxon>
        <taxon>Malvaceae</taxon>
        <taxon>Grewioideae</taxon>
        <taxon>Apeibeae</taxon>
        <taxon>Corchorus</taxon>
    </lineage>
</organism>
<proteinExistence type="predicted"/>
<accession>A0A1R3GY87</accession>
<comment type="caution">
    <text evidence="1">The sequence shown here is derived from an EMBL/GenBank/DDBJ whole genome shotgun (WGS) entry which is preliminary data.</text>
</comment>
<dbReference type="AlphaFoldDB" id="A0A1R3GY87"/>
<evidence type="ECO:0000313" key="1">
    <source>
        <dbReference type="EMBL" id="OMO63075.1"/>
    </source>
</evidence>
<sequence length="32" mass="3431">MLSFLAIPRKLGPSVASMALPFRSDLVPVSDD</sequence>
<keyword evidence="2" id="KW-1185">Reference proteome</keyword>
<evidence type="ECO:0000313" key="2">
    <source>
        <dbReference type="Proteomes" id="UP000187203"/>
    </source>
</evidence>